<dbReference type="InterPro" id="IPR006683">
    <property type="entry name" value="Thioestr_dom"/>
</dbReference>
<feature type="domain" description="HotDog ACOT-type" evidence="4">
    <location>
        <begin position="15"/>
        <end position="127"/>
    </location>
</feature>
<dbReference type="EMBL" id="PFFQ01000004">
    <property type="protein sequence ID" value="PIW19508.1"/>
    <property type="molecule type" value="Genomic_DNA"/>
</dbReference>
<dbReference type="PROSITE" id="PS51770">
    <property type="entry name" value="HOTDOG_ACOT"/>
    <property type="match status" value="1"/>
</dbReference>
<gene>
    <name evidence="5" type="ORF">COW36_01325</name>
</gene>
<dbReference type="AlphaFoldDB" id="A0A2M7GBG4"/>
<dbReference type="Proteomes" id="UP000231019">
    <property type="component" value="Unassembled WGS sequence"/>
</dbReference>
<dbReference type="InterPro" id="IPR033120">
    <property type="entry name" value="HOTDOG_ACOT"/>
</dbReference>
<dbReference type="Pfam" id="PF03061">
    <property type="entry name" value="4HBT"/>
    <property type="match status" value="1"/>
</dbReference>
<evidence type="ECO:0000313" key="5">
    <source>
        <dbReference type="EMBL" id="PIW19508.1"/>
    </source>
</evidence>
<comment type="similarity">
    <text evidence="1">Belongs to the acyl coenzyme A hydrolase family.</text>
</comment>
<evidence type="ECO:0000256" key="2">
    <source>
        <dbReference type="ARBA" id="ARBA00022801"/>
    </source>
</evidence>
<dbReference type="SUPFAM" id="SSF54637">
    <property type="entry name" value="Thioesterase/thiol ester dehydrase-isomerase"/>
    <property type="match status" value="1"/>
</dbReference>
<dbReference type="GO" id="GO:0005829">
    <property type="term" value="C:cytosol"/>
    <property type="evidence" value="ECO:0007669"/>
    <property type="project" value="TreeGrafter"/>
</dbReference>
<evidence type="ECO:0000313" key="6">
    <source>
        <dbReference type="Proteomes" id="UP000231019"/>
    </source>
</evidence>
<evidence type="ECO:0000256" key="1">
    <source>
        <dbReference type="ARBA" id="ARBA00010458"/>
    </source>
</evidence>
<dbReference type="CDD" id="cd03442">
    <property type="entry name" value="BFIT_BACH"/>
    <property type="match status" value="1"/>
</dbReference>
<evidence type="ECO:0000256" key="3">
    <source>
        <dbReference type="PROSITE-ProRule" id="PRU01106"/>
    </source>
</evidence>
<proteinExistence type="inferred from homology"/>
<name>A0A2M7GBG4_9BACT</name>
<sequence>MSDHLSNPHFLARVEHSRSRMVKIVFPKNTNHYDTLFGGTALQWMDEIASIAAIRFSRQQTVTISLDAITFKKAIPSGHFVELVAEVVDVGRTSMKIQVDVFLEAMDRDFREKAISGGFTFVAIDAERKPVAVEWDKPLPPSLRGEE</sequence>
<evidence type="ECO:0000259" key="4">
    <source>
        <dbReference type="PROSITE" id="PS51770"/>
    </source>
</evidence>
<dbReference type="GO" id="GO:0006637">
    <property type="term" value="P:acyl-CoA metabolic process"/>
    <property type="evidence" value="ECO:0007669"/>
    <property type="project" value="TreeGrafter"/>
</dbReference>
<protein>
    <submittedName>
        <fullName evidence="5">Acyl-CoA thioesterase</fullName>
    </submittedName>
</protein>
<comment type="caution">
    <text evidence="5">The sequence shown here is derived from an EMBL/GenBank/DDBJ whole genome shotgun (WGS) entry which is preliminary data.</text>
</comment>
<dbReference type="PANTHER" id="PTHR11049">
    <property type="entry name" value="ACYL COENZYME A THIOESTER HYDROLASE"/>
    <property type="match status" value="1"/>
</dbReference>
<keyword evidence="2 3" id="KW-0378">Hydrolase</keyword>
<dbReference type="GO" id="GO:0009062">
    <property type="term" value="P:fatty acid catabolic process"/>
    <property type="evidence" value="ECO:0007669"/>
    <property type="project" value="TreeGrafter"/>
</dbReference>
<reference evidence="5 6" key="1">
    <citation type="submission" date="2017-09" db="EMBL/GenBank/DDBJ databases">
        <title>Depth-based differentiation of microbial function through sediment-hosted aquifers and enrichment of novel symbionts in the deep terrestrial subsurface.</title>
        <authorList>
            <person name="Probst A.J."/>
            <person name="Ladd B."/>
            <person name="Jarett J.K."/>
            <person name="Geller-Mcgrath D.E."/>
            <person name="Sieber C.M."/>
            <person name="Emerson J.B."/>
            <person name="Anantharaman K."/>
            <person name="Thomas B.C."/>
            <person name="Malmstrom R."/>
            <person name="Stieglmeier M."/>
            <person name="Klingl A."/>
            <person name="Woyke T."/>
            <person name="Ryan C.M."/>
            <person name="Banfield J.F."/>
        </authorList>
    </citation>
    <scope>NUCLEOTIDE SEQUENCE [LARGE SCALE GENOMIC DNA]</scope>
    <source>
        <strain evidence="5">CG17_big_fil_post_rev_8_21_14_2_50_48_46</strain>
    </source>
</reference>
<dbReference type="Gene3D" id="3.10.129.10">
    <property type="entry name" value="Hotdog Thioesterase"/>
    <property type="match status" value="1"/>
</dbReference>
<dbReference type="GO" id="GO:0052816">
    <property type="term" value="F:long-chain fatty acyl-CoA hydrolase activity"/>
    <property type="evidence" value="ECO:0007669"/>
    <property type="project" value="TreeGrafter"/>
</dbReference>
<dbReference type="PANTHER" id="PTHR11049:SF24">
    <property type="entry name" value="CYTOSOLIC ACYL COENZYME A THIOESTER HYDROLASE"/>
    <property type="match status" value="1"/>
</dbReference>
<accession>A0A2M7GBG4</accession>
<dbReference type="InterPro" id="IPR040170">
    <property type="entry name" value="Cytosol_ACT"/>
</dbReference>
<organism evidence="5 6">
    <name type="scientific">bacterium (Candidatus Blackallbacteria) CG17_big_fil_post_rev_8_21_14_2_50_48_46</name>
    <dbReference type="NCBI Taxonomy" id="2014261"/>
    <lineage>
        <taxon>Bacteria</taxon>
        <taxon>Candidatus Blackallbacteria</taxon>
    </lineage>
</organism>
<dbReference type="InterPro" id="IPR029069">
    <property type="entry name" value="HotDog_dom_sf"/>
</dbReference>